<dbReference type="AlphaFoldDB" id="A0A8X6VWG8"/>
<evidence type="ECO:0000313" key="1">
    <source>
        <dbReference type="EMBL" id="GFY23743.1"/>
    </source>
</evidence>
<protein>
    <submittedName>
        <fullName evidence="1">Uncharacterized protein</fullName>
    </submittedName>
</protein>
<name>A0A8X6VWG8_TRICX</name>
<dbReference type="EMBL" id="BMAU01021366">
    <property type="protein sequence ID" value="GFY23743.1"/>
    <property type="molecule type" value="Genomic_DNA"/>
</dbReference>
<evidence type="ECO:0000313" key="2">
    <source>
        <dbReference type="Proteomes" id="UP000887159"/>
    </source>
</evidence>
<accession>A0A8X6VWG8</accession>
<comment type="caution">
    <text evidence="1">The sequence shown here is derived from an EMBL/GenBank/DDBJ whole genome shotgun (WGS) entry which is preliminary data.</text>
</comment>
<sequence length="82" mass="9187">MSFSAALSTIKVTVRFSSVPPQFRGRTLWEGQGLPLSSPFTNLTRGIAARRLLEYPHAAKHYTFTNIHVFSGIRTQTPRHSS</sequence>
<gene>
    <name evidence="1" type="ORF">TNCV_1630251</name>
</gene>
<proteinExistence type="predicted"/>
<dbReference type="Proteomes" id="UP000887159">
    <property type="component" value="Unassembled WGS sequence"/>
</dbReference>
<keyword evidence="2" id="KW-1185">Reference proteome</keyword>
<reference evidence="1" key="1">
    <citation type="submission" date="2020-08" db="EMBL/GenBank/DDBJ databases">
        <title>Multicomponent nature underlies the extraordinary mechanical properties of spider dragline silk.</title>
        <authorList>
            <person name="Kono N."/>
            <person name="Nakamura H."/>
            <person name="Mori M."/>
            <person name="Yoshida Y."/>
            <person name="Ohtoshi R."/>
            <person name="Malay A.D."/>
            <person name="Moran D.A.P."/>
            <person name="Tomita M."/>
            <person name="Numata K."/>
            <person name="Arakawa K."/>
        </authorList>
    </citation>
    <scope>NUCLEOTIDE SEQUENCE</scope>
</reference>
<organism evidence="1 2">
    <name type="scientific">Trichonephila clavipes</name>
    <name type="common">Golden silk orbweaver</name>
    <name type="synonym">Nephila clavipes</name>
    <dbReference type="NCBI Taxonomy" id="2585209"/>
    <lineage>
        <taxon>Eukaryota</taxon>
        <taxon>Metazoa</taxon>
        <taxon>Ecdysozoa</taxon>
        <taxon>Arthropoda</taxon>
        <taxon>Chelicerata</taxon>
        <taxon>Arachnida</taxon>
        <taxon>Araneae</taxon>
        <taxon>Araneomorphae</taxon>
        <taxon>Entelegynae</taxon>
        <taxon>Araneoidea</taxon>
        <taxon>Nephilidae</taxon>
        <taxon>Trichonephila</taxon>
    </lineage>
</organism>